<proteinExistence type="predicted"/>
<dbReference type="EMBL" id="CAFAAQ010000006">
    <property type="protein sequence ID" value="CAB4794462.1"/>
    <property type="molecule type" value="Genomic_DNA"/>
</dbReference>
<dbReference type="InterPro" id="IPR007060">
    <property type="entry name" value="FtsL/DivIC"/>
</dbReference>
<keyword evidence="3" id="KW-0812">Transmembrane</keyword>
<evidence type="ECO:0000256" key="1">
    <source>
        <dbReference type="SAM" id="Coils"/>
    </source>
</evidence>
<protein>
    <submittedName>
        <fullName evidence="4">Unannotated protein</fullName>
    </submittedName>
</protein>
<accession>A0A6J6XCG8</accession>
<evidence type="ECO:0000313" key="4">
    <source>
        <dbReference type="EMBL" id="CAB4794462.1"/>
    </source>
</evidence>
<name>A0A6J6XCG8_9ZZZZ</name>
<organism evidence="4">
    <name type="scientific">freshwater metagenome</name>
    <dbReference type="NCBI Taxonomy" id="449393"/>
    <lineage>
        <taxon>unclassified sequences</taxon>
        <taxon>metagenomes</taxon>
        <taxon>ecological metagenomes</taxon>
    </lineage>
</organism>
<feature type="region of interest" description="Disordered" evidence="2">
    <location>
        <begin position="1"/>
        <end position="51"/>
    </location>
</feature>
<gene>
    <name evidence="4" type="ORF">UFOPK3046_00139</name>
</gene>
<dbReference type="AlphaFoldDB" id="A0A6J6XCG8"/>
<keyword evidence="3" id="KW-0472">Membrane</keyword>
<keyword evidence="3" id="KW-1133">Transmembrane helix</keyword>
<feature type="transmembrane region" description="Helical" evidence="3">
    <location>
        <begin position="58"/>
        <end position="78"/>
    </location>
</feature>
<evidence type="ECO:0000256" key="2">
    <source>
        <dbReference type="SAM" id="MobiDB-lite"/>
    </source>
</evidence>
<keyword evidence="1" id="KW-0175">Coiled coil</keyword>
<evidence type="ECO:0000256" key="3">
    <source>
        <dbReference type="SAM" id="Phobius"/>
    </source>
</evidence>
<feature type="coiled-coil region" evidence="1">
    <location>
        <begin position="83"/>
        <end position="110"/>
    </location>
</feature>
<dbReference type="Pfam" id="PF04977">
    <property type="entry name" value="DivIC"/>
    <property type="match status" value="1"/>
</dbReference>
<sequence length="170" mass="18425">MSPRSSRTGAKRPAASGTGAKRPAAKSAASQSTAVKRTAAKSSRSRRQPTTAVPRAVLLQRLGILTFVIAAAVALLLVPARGYMAQRHEISAHRAELTDLQQQNQELTLRRDRLDDPSEIQRIARRDYGLVLEGEESYSILPPASAGLVLPRAWPFGLVQEPLERATLAP</sequence>
<reference evidence="4" key="1">
    <citation type="submission" date="2020-05" db="EMBL/GenBank/DDBJ databases">
        <authorList>
            <person name="Chiriac C."/>
            <person name="Salcher M."/>
            <person name="Ghai R."/>
            <person name="Kavagutti S V."/>
        </authorList>
    </citation>
    <scope>NUCLEOTIDE SEQUENCE</scope>
</reference>